<gene>
    <name evidence="4" type="ORF">G1C97_2221</name>
</gene>
<sequence>MNDYKPNVCFIAPGLLPVPASQGGAIETLITNLIDENEEYGLLNLTVATIYDEHSLFLSKKYRRTNFITIAKNSFLIRFLYRIKHFLVKRINNNYVPMYNYYYSSCLRALTRKPNHYYDAVIFEGGPNSAPERYFRIFKNRLWYHLHYVPEVDFKSENYSTVLSVSDFAGNAWRTHCLNNDDTQIVTVHNGIDSAAFDKSICFEEKESLRASLGLSSKDFVTLFCGRIIPVKGVLELLKAIDHIPDKHIKLLIIGSPNFALNSHTEYMDSVEQYVNRLSDRVIFTGYVPNDHLWRYASLADIQVVPSLWEDAAPTVCLEAMAMGLPLLVTQSGGIQEYVTPECAITIPKDDSIVANLASAIEALAHDPERLRSMSINAKLRSREFTKQKFYERFVATVNSLINR</sequence>
<dbReference type="RefSeq" id="WP_169241820.1">
    <property type="nucleotide sequence ID" value="NZ_JAAIIG010000017.1"/>
</dbReference>
<dbReference type="Pfam" id="PF00534">
    <property type="entry name" value="Glycos_transf_1"/>
    <property type="match status" value="1"/>
</dbReference>
<dbReference type="GO" id="GO:0016757">
    <property type="term" value="F:glycosyltransferase activity"/>
    <property type="evidence" value="ECO:0007669"/>
    <property type="project" value="UniProtKB-KW"/>
</dbReference>
<dbReference type="PANTHER" id="PTHR12526">
    <property type="entry name" value="GLYCOSYLTRANSFERASE"/>
    <property type="match status" value="1"/>
</dbReference>
<comment type="caution">
    <text evidence="4">The sequence shown here is derived from an EMBL/GenBank/DDBJ whole genome shotgun (WGS) entry which is preliminary data.</text>
</comment>
<dbReference type="CDD" id="cd03801">
    <property type="entry name" value="GT4_PimA-like"/>
    <property type="match status" value="1"/>
</dbReference>
<dbReference type="Gene3D" id="3.40.50.2000">
    <property type="entry name" value="Glycogen Phosphorylase B"/>
    <property type="match status" value="1"/>
</dbReference>
<dbReference type="EMBL" id="JAAIIG010000017">
    <property type="protein sequence ID" value="NMM99263.1"/>
    <property type="molecule type" value="Genomic_DNA"/>
</dbReference>
<protein>
    <submittedName>
        <fullName evidence="4">Glycosyltransferase, group 1 family protein</fullName>
    </submittedName>
</protein>
<keyword evidence="5" id="KW-1185">Reference proteome</keyword>
<accession>A0A7Y0EZI4</accession>
<dbReference type="InterPro" id="IPR001296">
    <property type="entry name" value="Glyco_trans_1"/>
</dbReference>
<evidence type="ECO:0000313" key="5">
    <source>
        <dbReference type="Proteomes" id="UP000543419"/>
    </source>
</evidence>
<evidence type="ECO:0000259" key="3">
    <source>
        <dbReference type="Pfam" id="PF00534"/>
    </source>
</evidence>
<evidence type="ECO:0000256" key="1">
    <source>
        <dbReference type="ARBA" id="ARBA00022676"/>
    </source>
</evidence>
<keyword evidence="1" id="KW-0328">Glycosyltransferase</keyword>
<reference evidence="4 5" key="1">
    <citation type="submission" date="2020-02" db="EMBL/GenBank/DDBJ databases">
        <title>Characterization of phylogenetic diversity of novel bifidobacterial species isolated in Czech ZOOs.</title>
        <authorList>
            <person name="Lugli G.A."/>
            <person name="Vera N.B."/>
            <person name="Ventura M."/>
        </authorList>
    </citation>
    <scope>NUCLEOTIDE SEQUENCE [LARGE SCALE GENOMIC DNA]</scope>
    <source>
        <strain evidence="4 5">DSM 109959</strain>
    </source>
</reference>
<proteinExistence type="predicted"/>
<evidence type="ECO:0000256" key="2">
    <source>
        <dbReference type="ARBA" id="ARBA00022679"/>
    </source>
</evidence>
<feature type="domain" description="Glycosyl transferase family 1" evidence="3">
    <location>
        <begin position="206"/>
        <end position="380"/>
    </location>
</feature>
<name>A0A7Y0EZI4_9BIFI</name>
<dbReference type="PANTHER" id="PTHR12526:SF510">
    <property type="entry name" value="D-INOSITOL 3-PHOSPHATE GLYCOSYLTRANSFERASE"/>
    <property type="match status" value="1"/>
</dbReference>
<organism evidence="4 5">
    <name type="scientific">Bifidobacterium olomucense</name>
    <dbReference type="NCBI Taxonomy" id="2675324"/>
    <lineage>
        <taxon>Bacteria</taxon>
        <taxon>Bacillati</taxon>
        <taxon>Actinomycetota</taxon>
        <taxon>Actinomycetes</taxon>
        <taxon>Bifidobacteriales</taxon>
        <taxon>Bifidobacteriaceae</taxon>
        <taxon>Bifidobacterium</taxon>
    </lineage>
</organism>
<evidence type="ECO:0000313" key="4">
    <source>
        <dbReference type="EMBL" id="NMM99263.1"/>
    </source>
</evidence>
<keyword evidence="2 4" id="KW-0808">Transferase</keyword>
<dbReference type="Proteomes" id="UP000543419">
    <property type="component" value="Unassembled WGS sequence"/>
</dbReference>
<dbReference type="SUPFAM" id="SSF53756">
    <property type="entry name" value="UDP-Glycosyltransferase/glycogen phosphorylase"/>
    <property type="match status" value="1"/>
</dbReference>
<dbReference type="AlphaFoldDB" id="A0A7Y0EZI4"/>